<dbReference type="InterPro" id="IPR013249">
    <property type="entry name" value="RNA_pol_sigma70_r4_t2"/>
</dbReference>
<evidence type="ECO:0000313" key="7">
    <source>
        <dbReference type="EMBL" id="MCV9388842.1"/>
    </source>
</evidence>
<dbReference type="Gene3D" id="1.10.10.10">
    <property type="entry name" value="Winged helix-like DNA-binding domain superfamily/Winged helix DNA-binding domain"/>
    <property type="match status" value="1"/>
</dbReference>
<evidence type="ECO:0000259" key="6">
    <source>
        <dbReference type="Pfam" id="PF08281"/>
    </source>
</evidence>
<dbReference type="Gene3D" id="1.10.1740.10">
    <property type="match status" value="1"/>
</dbReference>
<proteinExistence type="inferred from homology"/>
<gene>
    <name evidence="7" type="ORF">N7U62_19350</name>
</gene>
<dbReference type="InterPro" id="IPR036388">
    <property type="entry name" value="WH-like_DNA-bd_sf"/>
</dbReference>
<comment type="similarity">
    <text evidence="1">Belongs to the sigma-70 factor family. ECF subfamily.</text>
</comment>
<protein>
    <submittedName>
        <fullName evidence="7">Sigma-70 family RNA polymerase sigma factor</fullName>
    </submittedName>
</protein>
<dbReference type="InterPro" id="IPR007627">
    <property type="entry name" value="RNA_pol_sigma70_r2"/>
</dbReference>
<dbReference type="EMBL" id="JAOYOD010000001">
    <property type="protein sequence ID" value="MCV9388842.1"/>
    <property type="molecule type" value="Genomic_DNA"/>
</dbReference>
<dbReference type="InterPro" id="IPR013324">
    <property type="entry name" value="RNA_pol_sigma_r3/r4-like"/>
</dbReference>
<dbReference type="NCBIfam" id="TIGR02937">
    <property type="entry name" value="sigma70-ECF"/>
    <property type="match status" value="1"/>
</dbReference>
<dbReference type="Pfam" id="PF08281">
    <property type="entry name" value="Sigma70_r4_2"/>
    <property type="match status" value="1"/>
</dbReference>
<evidence type="ECO:0000256" key="4">
    <source>
        <dbReference type="ARBA" id="ARBA00023163"/>
    </source>
</evidence>
<sequence>MNSDFQPFLNDHHRIIAKVCRIYTDTAEDFNDYYQECVIQLWRSFDSFRGASKLSTWVYRVCLNVCLSQLRGKKKLVGQAREVLPEVVEESDNIEEEQLEMLYKAIKLLKESDRAIILLYLEDKSYKEMAEILGITVTNVGAKVNRVKNQLKKIIDERSGY</sequence>
<evidence type="ECO:0000313" key="8">
    <source>
        <dbReference type="Proteomes" id="UP001300692"/>
    </source>
</evidence>
<organism evidence="7 8">
    <name type="scientific">Reichenbachiella ulvae</name>
    <dbReference type="NCBI Taxonomy" id="2980104"/>
    <lineage>
        <taxon>Bacteria</taxon>
        <taxon>Pseudomonadati</taxon>
        <taxon>Bacteroidota</taxon>
        <taxon>Cytophagia</taxon>
        <taxon>Cytophagales</taxon>
        <taxon>Reichenbachiellaceae</taxon>
        <taxon>Reichenbachiella</taxon>
    </lineage>
</organism>
<keyword evidence="8" id="KW-1185">Reference proteome</keyword>
<dbReference type="Proteomes" id="UP001300692">
    <property type="component" value="Unassembled WGS sequence"/>
</dbReference>
<evidence type="ECO:0000256" key="2">
    <source>
        <dbReference type="ARBA" id="ARBA00023015"/>
    </source>
</evidence>
<comment type="caution">
    <text evidence="7">The sequence shown here is derived from an EMBL/GenBank/DDBJ whole genome shotgun (WGS) entry which is preliminary data.</text>
</comment>
<evidence type="ECO:0000259" key="5">
    <source>
        <dbReference type="Pfam" id="PF04542"/>
    </source>
</evidence>
<dbReference type="SUPFAM" id="SSF88946">
    <property type="entry name" value="Sigma2 domain of RNA polymerase sigma factors"/>
    <property type="match status" value="1"/>
</dbReference>
<dbReference type="Pfam" id="PF04542">
    <property type="entry name" value="Sigma70_r2"/>
    <property type="match status" value="1"/>
</dbReference>
<evidence type="ECO:0000256" key="3">
    <source>
        <dbReference type="ARBA" id="ARBA00023082"/>
    </source>
</evidence>
<keyword evidence="3" id="KW-0731">Sigma factor</keyword>
<dbReference type="PANTHER" id="PTHR43133">
    <property type="entry name" value="RNA POLYMERASE ECF-TYPE SIGMA FACTO"/>
    <property type="match status" value="1"/>
</dbReference>
<keyword evidence="2" id="KW-0805">Transcription regulation</keyword>
<feature type="domain" description="RNA polymerase sigma factor 70 region 4 type 2" evidence="6">
    <location>
        <begin position="100"/>
        <end position="151"/>
    </location>
</feature>
<reference evidence="7 8" key="1">
    <citation type="submission" date="2022-10" db="EMBL/GenBank/DDBJ databases">
        <title>Comparative genomics and taxonomic characterization of three novel marine species of genus Reichenbachiella exhibiting antioxidant and polysaccharide degradation activities.</title>
        <authorList>
            <person name="Muhammad N."/>
            <person name="Lee Y.-J."/>
            <person name="Ko J."/>
            <person name="Kim S.-G."/>
        </authorList>
    </citation>
    <scope>NUCLEOTIDE SEQUENCE [LARGE SCALE GENOMIC DNA]</scope>
    <source>
        <strain evidence="7 8">ABR2-5</strain>
    </source>
</reference>
<dbReference type="SUPFAM" id="SSF88659">
    <property type="entry name" value="Sigma3 and sigma4 domains of RNA polymerase sigma factors"/>
    <property type="match status" value="1"/>
</dbReference>
<dbReference type="InterPro" id="IPR039425">
    <property type="entry name" value="RNA_pol_sigma-70-like"/>
</dbReference>
<feature type="domain" description="RNA polymerase sigma-70 region 2" evidence="5">
    <location>
        <begin position="10"/>
        <end position="74"/>
    </location>
</feature>
<dbReference type="PANTHER" id="PTHR43133:SF45">
    <property type="entry name" value="RNA POLYMERASE ECF-TYPE SIGMA FACTOR"/>
    <property type="match status" value="1"/>
</dbReference>
<dbReference type="InterPro" id="IPR013325">
    <property type="entry name" value="RNA_pol_sigma_r2"/>
</dbReference>
<dbReference type="RefSeq" id="WP_264139731.1">
    <property type="nucleotide sequence ID" value="NZ_JAOYOD010000001.1"/>
</dbReference>
<accession>A0ABT3CYS3</accession>
<dbReference type="InterPro" id="IPR014284">
    <property type="entry name" value="RNA_pol_sigma-70_dom"/>
</dbReference>
<keyword evidence="4" id="KW-0804">Transcription</keyword>
<evidence type="ECO:0000256" key="1">
    <source>
        <dbReference type="ARBA" id="ARBA00010641"/>
    </source>
</evidence>
<name>A0ABT3CYS3_9BACT</name>